<dbReference type="PANTHER" id="PTHR30231:SF4">
    <property type="entry name" value="PROTEIN NEN2"/>
    <property type="match status" value="1"/>
</dbReference>
<dbReference type="Gene3D" id="3.30.420.10">
    <property type="entry name" value="Ribonuclease H-like superfamily/Ribonuclease H"/>
    <property type="match status" value="1"/>
</dbReference>
<keyword evidence="6" id="KW-1185">Reference proteome</keyword>
<dbReference type="Pfam" id="PF00929">
    <property type="entry name" value="RNase_T"/>
    <property type="match status" value="1"/>
</dbReference>
<dbReference type="SMART" id="SM00479">
    <property type="entry name" value="EXOIII"/>
    <property type="match status" value="1"/>
</dbReference>
<evidence type="ECO:0000256" key="3">
    <source>
        <dbReference type="ARBA" id="ARBA00022839"/>
    </source>
</evidence>
<dbReference type="CDD" id="cd06127">
    <property type="entry name" value="DEDDh"/>
    <property type="match status" value="1"/>
</dbReference>
<reference evidence="5 6" key="1">
    <citation type="submission" date="2019-05" db="EMBL/GenBank/DDBJ databases">
        <title>Whole genome sequence analysis of Cupriavidus campinensis S14E4C strain.</title>
        <authorList>
            <person name="Abbaszade G."/>
            <person name="Szabo A."/>
            <person name="Toumi M."/>
            <person name="Toth E."/>
        </authorList>
    </citation>
    <scope>NUCLEOTIDE SEQUENCE [LARGE SCALE GENOMIC DNA]</scope>
    <source>
        <strain evidence="5 6">S14E4C</strain>
    </source>
</reference>
<dbReference type="GO" id="GO:0004527">
    <property type="term" value="F:exonuclease activity"/>
    <property type="evidence" value="ECO:0007669"/>
    <property type="project" value="UniProtKB-KW"/>
</dbReference>
<protein>
    <submittedName>
        <fullName evidence="5">3'-5' exonuclease</fullName>
    </submittedName>
</protein>
<dbReference type="InterPro" id="IPR012337">
    <property type="entry name" value="RNaseH-like_sf"/>
</dbReference>
<evidence type="ECO:0000313" key="6">
    <source>
        <dbReference type="Proteomes" id="UP000318943"/>
    </source>
</evidence>
<organism evidence="5 6">
    <name type="scientific">Cupriavidus campinensis</name>
    <dbReference type="NCBI Taxonomy" id="151783"/>
    <lineage>
        <taxon>Bacteria</taxon>
        <taxon>Pseudomonadati</taxon>
        <taxon>Pseudomonadota</taxon>
        <taxon>Betaproteobacteria</taxon>
        <taxon>Burkholderiales</taxon>
        <taxon>Burkholderiaceae</taxon>
        <taxon>Cupriavidus</taxon>
    </lineage>
</organism>
<dbReference type="InterPro" id="IPR013520">
    <property type="entry name" value="Ribonucl_H"/>
</dbReference>
<evidence type="ECO:0000256" key="1">
    <source>
        <dbReference type="ARBA" id="ARBA00022722"/>
    </source>
</evidence>
<gene>
    <name evidence="5" type="ORF">FGG12_06025</name>
</gene>
<keyword evidence="3 5" id="KW-0269">Exonuclease</keyword>
<dbReference type="PANTHER" id="PTHR30231">
    <property type="entry name" value="DNA POLYMERASE III SUBUNIT EPSILON"/>
    <property type="match status" value="1"/>
</dbReference>
<evidence type="ECO:0000313" key="5">
    <source>
        <dbReference type="EMBL" id="TSP14026.1"/>
    </source>
</evidence>
<dbReference type="EMBL" id="VCIZ01000002">
    <property type="protein sequence ID" value="TSP14026.1"/>
    <property type="molecule type" value="Genomic_DNA"/>
</dbReference>
<evidence type="ECO:0000256" key="2">
    <source>
        <dbReference type="ARBA" id="ARBA00022801"/>
    </source>
</evidence>
<dbReference type="SUPFAM" id="SSF53098">
    <property type="entry name" value="Ribonuclease H-like"/>
    <property type="match status" value="1"/>
</dbReference>
<keyword evidence="2" id="KW-0378">Hydrolase</keyword>
<proteinExistence type="predicted"/>
<dbReference type="InterPro" id="IPR036397">
    <property type="entry name" value="RNaseH_sf"/>
</dbReference>
<accession>A0ABY3EST6</accession>
<sequence>MKIGVLDTETTGLDPFDGHKIIELALFSYELSTRTMFDRYVQRIDPERSIAADAQRVHGISYEELFGMPKFRDIAPTVHAKLSELDLLICHNAGFDVPFVGVELVAAGLVLPPGLQAFCTMEQGRFACFDGKLPKLQELCFAFGIDYDPAAAHAADYDVIKTADCFFRGVERGFYQLPVKEAA</sequence>
<dbReference type="RefSeq" id="WP_144196719.1">
    <property type="nucleotide sequence ID" value="NZ_VCIZ01000002.1"/>
</dbReference>
<feature type="domain" description="Exonuclease" evidence="4">
    <location>
        <begin position="2"/>
        <end position="175"/>
    </location>
</feature>
<keyword evidence="1" id="KW-0540">Nuclease</keyword>
<comment type="caution">
    <text evidence="5">The sequence shown here is derived from an EMBL/GenBank/DDBJ whole genome shotgun (WGS) entry which is preliminary data.</text>
</comment>
<name>A0ABY3EST6_9BURK</name>
<dbReference type="Proteomes" id="UP000318943">
    <property type="component" value="Unassembled WGS sequence"/>
</dbReference>
<evidence type="ECO:0000259" key="4">
    <source>
        <dbReference type="SMART" id="SM00479"/>
    </source>
</evidence>